<dbReference type="InterPro" id="IPR027477">
    <property type="entry name" value="Succ_DH/fumarate_Rdtase_cat_sf"/>
</dbReference>
<evidence type="ECO:0000313" key="4">
    <source>
        <dbReference type="EMBL" id="SVA51580.1"/>
    </source>
</evidence>
<dbReference type="GO" id="GO:0005886">
    <property type="term" value="C:plasma membrane"/>
    <property type="evidence" value="ECO:0007669"/>
    <property type="project" value="TreeGrafter"/>
</dbReference>
<dbReference type="InterPro" id="IPR036188">
    <property type="entry name" value="FAD/NAD-bd_sf"/>
</dbReference>
<dbReference type="SUPFAM" id="SSF51905">
    <property type="entry name" value="FAD/NAD(P)-binding domain"/>
    <property type="match status" value="1"/>
</dbReference>
<feature type="non-terminal residue" evidence="4">
    <location>
        <position position="442"/>
    </location>
</feature>
<sequence>MAEPVTEVVECDVLVVGGGMAGCGAAYEAKYWAKNLRVVMVDKAATDRSGATGEGLSAINCYMGMKYGWNKPEDYVKYVRTDMMGIAREDLTYDVARHVDGTVHLFEEWGLPIWKDEEGLPVREGRWQIMIHGEAIKPIIAESAKTALGPVNLYERVFISHLLTDADDPNRIAGAMGFHVRENKIYIFKAKAVISAAGGTTALFRPRNVGEGMGRTWYSIFDTGSVYGIVIPVGAEMTQMEHRFVPARFKDSYGPVGAWSQLFRADLTNAAGDNYFVNRLPELTKYDPYGSAFATPTPLRNHLLLTEIQAGRGPIYLRTPEAIDALSHGDPVKKRQVIEEAWEDFLDMTISQAVLWASQNIRPEEKPSEVVLAEPYLMGSHSGESGAWVSGPEDVAPSEYRWGYSKMTTVRGLFAAGDGVGASPHKFSSGSFTEGRLAGKSA</sequence>
<keyword evidence="2" id="KW-0560">Oxidoreductase</keyword>
<evidence type="ECO:0000256" key="1">
    <source>
        <dbReference type="ARBA" id="ARBA00022630"/>
    </source>
</evidence>
<dbReference type="InterPro" id="IPR011803">
    <property type="entry name" value="AprA"/>
</dbReference>
<name>A0A381WGB5_9ZZZZ</name>
<dbReference type="InterPro" id="IPR030664">
    <property type="entry name" value="SdhA/FrdA/AprA"/>
</dbReference>
<keyword evidence="1" id="KW-0285">Flavoprotein</keyword>
<dbReference type="Pfam" id="PF00890">
    <property type="entry name" value="FAD_binding_2"/>
    <property type="match status" value="1"/>
</dbReference>
<dbReference type="Gene3D" id="3.50.50.60">
    <property type="entry name" value="FAD/NAD(P)-binding domain"/>
    <property type="match status" value="2"/>
</dbReference>
<reference evidence="4" key="1">
    <citation type="submission" date="2018-05" db="EMBL/GenBank/DDBJ databases">
        <authorList>
            <person name="Lanie J.A."/>
            <person name="Ng W.-L."/>
            <person name="Kazmierczak K.M."/>
            <person name="Andrzejewski T.M."/>
            <person name="Davidsen T.M."/>
            <person name="Wayne K.J."/>
            <person name="Tettelin H."/>
            <person name="Glass J.I."/>
            <person name="Rusch D."/>
            <person name="Podicherti R."/>
            <person name="Tsui H.-C.T."/>
            <person name="Winkler M.E."/>
        </authorList>
    </citation>
    <scope>NUCLEOTIDE SEQUENCE</scope>
</reference>
<gene>
    <name evidence="4" type="ORF">METZ01_LOCUS104434</name>
</gene>
<proteinExistence type="predicted"/>
<dbReference type="GO" id="GO:0009055">
    <property type="term" value="F:electron transfer activity"/>
    <property type="evidence" value="ECO:0007669"/>
    <property type="project" value="TreeGrafter"/>
</dbReference>
<protein>
    <recommendedName>
        <fullName evidence="3">FAD-dependent oxidoreductase 2 FAD-binding domain-containing protein</fullName>
    </recommendedName>
</protein>
<dbReference type="NCBIfam" id="TIGR02061">
    <property type="entry name" value="aprA"/>
    <property type="match status" value="1"/>
</dbReference>
<dbReference type="PANTHER" id="PTHR11632:SF51">
    <property type="entry name" value="SUCCINATE DEHYDROGENASE [UBIQUINONE] FLAVOPROTEIN SUBUNIT, MITOCHONDRIAL"/>
    <property type="match status" value="1"/>
</dbReference>
<dbReference type="AlphaFoldDB" id="A0A381WGB5"/>
<dbReference type="GO" id="GO:0050660">
    <property type="term" value="F:flavin adenine dinucleotide binding"/>
    <property type="evidence" value="ECO:0007669"/>
    <property type="project" value="TreeGrafter"/>
</dbReference>
<accession>A0A381WGB5</accession>
<organism evidence="4">
    <name type="scientific">marine metagenome</name>
    <dbReference type="NCBI Taxonomy" id="408172"/>
    <lineage>
        <taxon>unclassified sequences</taxon>
        <taxon>metagenomes</taxon>
        <taxon>ecological metagenomes</taxon>
    </lineage>
</organism>
<dbReference type="PANTHER" id="PTHR11632">
    <property type="entry name" value="SUCCINATE DEHYDROGENASE 2 FLAVOPROTEIN SUBUNIT"/>
    <property type="match status" value="1"/>
</dbReference>
<feature type="domain" description="FAD-dependent oxidoreductase 2 FAD-binding" evidence="3">
    <location>
        <begin position="12"/>
        <end position="242"/>
    </location>
</feature>
<evidence type="ECO:0000259" key="3">
    <source>
        <dbReference type="Pfam" id="PF00890"/>
    </source>
</evidence>
<dbReference type="GO" id="GO:0009061">
    <property type="term" value="P:anaerobic respiration"/>
    <property type="evidence" value="ECO:0007669"/>
    <property type="project" value="TreeGrafter"/>
</dbReference>
<dbReference type="InterPro" id="IPR003953">
    <property type="entry name" value="FAD-dep_OxRdtase_2_FAD-bd"/>
</dbReference>
<dbReference type="SUPFAM" id="SSF56425">
    <property type="entry name" value="Succinate dehydrogenase/fumarate reductase flavoprotein, catalytic domain"/>
    <property type="match status" value="1"/>
</dbReference>
<evidence type="ECO:0000256" key="2">
    <source>
        <dbReference type="ARBA" id="ARBA00023002"/>
    </source>
</evidence>
<dbReference type="GO" id="GO:0000104">
    <property type="term" value="F:succinate dehydrogenase activity"/>
    <property type="evidence" value="ECO:0007669"/>
    <property type="project" value="TreeGrafter"/>
</dbReference>
<dbReference type="EMBL" id="UINC01011731">
    <property type="protein sequence ID" value="SVA51580.1"/>
    <property type="molecule type" value="Genomic_DNA"/>
</dbReference>